<dbReference type="InterPro" id="IPR036259">
    <property type="entry name" value="MFS_trans_sf"/>
</dbReference>
<keyword evidence="4 5" id="KW-0472">Membrane</keyword>
<dbReference type="InterPro" id="IPR050382">
    <property type="entry name" value="MFS_Na/Anion_cotransporter"/>
</dbReference>
<feature type="transmembrane region" description="Helical" evidence="5">
    <location>
        <begin position="260"/>
        <end position="283"/>
    </location>
</feature>
<evidence type="ECO:0000256" key="2">
    <source>
        <dbReference type="ARBA" id="ARBA00022692"/>
    </source>
</evidence>
<keyword evidence="3 5" id="KW-1133">Transmembrane helix</keyword>
<dbReference type="SUPFAM" id="SSF103473">
    <property type="entry name" value="MFS general substrate transporter"/>
    <property type="match status" value="1"/>
</dbReference>
<dbReference type="PANTHER" id="PTHR11662:SF280">
    <property type="entry name" value="FI21844P1-RELATED"/>
    <property type="match status" value="1"/>
</dbReference>
<feature type="transmembrane region" description="Helical" evidence="5">
    <location>
        <begin position="434"/>
        <end position="456"/>
    </location>
</feature>
<feature type="transmembrane region" description="Helical" evidence="5">
    <location>
        <begin position="398"/>
        <end position="422"/>
    </location>
</feature>
<feature type="transmembrane region" description="Helical" evidence="5">
    <location>
        <begin position="39"/>
        <end position="62"/>
    </location>
</feature>
<comment type="caution">
    <text evidence="7">The sequence shown here is derived from an EMBL/GenBank/DDBJ whole genome shotgun (WGS) entry which is preliminary data.</text>
</comment>
<evidence type="ECO:0000256" key="3">
    <source>
        <dbReference type="ARBA" id="ARBA00022989"/>
    </source>
</evidence>
<evidence type="ECO:0000259" key="6">
    <source>
        <dbReference type="PROSITE" id="PS50850"/>
    </source>
</evidence>
<feature type="transmembrane region" description="Helical" evidence="5">
    <location>
        <begin position="110"/>
        <end position="129"/>
    </location>
</feature>
<name>A0AAW1DP14_9HEMI</name>
<evidence type="ECO:0000256" key="5">
    <source>
        <dbReference type="SAM" id="Phobius"/>
    </source>
</evidence>
<proteinExistence type="predicted"/>
<dbReference type="AlphaFoldDB" id="A0AAW1DP14"/>
<feature type="domain" description="Major facilitator superfamily (MFS) profile" evidence="6">
    <location>
        <begin position="40"/>
        <end position="457"/>
    </location>
</feature>
<dbReference type="InterPro" id="IPR020846">
    <property type="entry name" value="MFS_dom"/>
</dbReference>
<dbReference type="PANTHER" id="PTHR11662">
    <property type="entry name" value="SOLUTE CARRIER FAMILY 17"/>
    <property type="match status" value="1"/>
</dbReference>
<sequence length="469" mass="52691">MPLNTEDIEDTGFELERLHHQSTVVKKWRWLGVRHFQTIMLFLCVSVNYIMRINLGVAMVLMTNKNNSDHSTILDLSITQQSTAYSSFFWGYMFTNLASTFFITKINNKLLLLISVATSAIATGFLPLFVRWGGFPLLLTFRILMGLLQGVLMPGVMGQMSRWVPPAERGRCGALVLGGLHFGTIISFASSGVIGYEWGWERIFYVHGIVSLLWCILWLFYGAESPRTCRYISEREKDFIEESLLHSSQKKRTRVPWKQMLTSGPCYAILFMSLANSWGYWTLTTQIPTYLAQVFHYDASNNGLISAMPYACLWVLSFPASYIVDTLIRKKITSVTFSRKMCSTLAHWVGGTALIILGATSDVTVAISMYTVAVILLLFMFLGHNINHLDICPNFAGTLMGITNGLANIASMLAPQFIGFVISDYSDINEWRVVFYVSGAIFYAGNLMFLILGSGVPQPFNSYGGKEYL</sequence>
<dbReference type="EMBL" id="JAPXFL010000001">
    <property type="protein sequence ID" value="KAK9512743.1"/>
    <property type="molecule type" value="Genomic_DNA"/>
</dbReference>
<protein>
    <recommendedName>
        <fullName evidence="6">Major facilitator superfamily (MFS) profile domain-containing protein</fullName>
    </recommendedName>
</protein>
<evidence type="ECO:0000256" key="1">
    <source>
        <dbReference type="ARBA" id="ARBA00004141"/>
    </source>
</evidence>
<evidence type="ECO:0000313" key="8">
    <source>
        <dbReference type="Proteomes" id="UP001461498"/>
    </source>
</evidence>
<dbReference type="GO" id="GO:0016020">
    <property type="term" value="C:membrane"/>
    <property type="evidence" value="ECO:0007669"/>
    <property type="project" value="UniProtKB-SubCell"/>
</dbReference>
<reference evidence="7 8" key="1">
    <citation type="submission" date="2022-12" db="EMBL/GenBank/DDBJ databases">
        <title>Chromosome-level genome assembly of true bugs.</title>
        <authorList>
            <person name="Ma L."/>
            <person name="Li H."/>
        </authorList>
    </citation>
    <scope>NUCLEOTIDE SEQUENCE [LARGE SCALE GENOMIC DNA]</scope>
    <source>
        <strain evidence="7">Lab_2022b</strain>
    </source>
</reference>
<comment type="subcellular location">
    <subcellularLocation>
        <location evidence="1">Membrane</location>
        <topology evidence="1">Multi-pass membrane protein</topology>
    </subcellularLocation>
</comment>
<feature type="transmembrane region" description="Helical" evidence="5">
    <location>
        <begin position="303"/>
        <end position="324"/>
    </location>
</feature>
<feature type="transmembrane region" description="Helical" evidence="5">
    <location>
        <begin position="202"/>
        <end position="221"/>
    </location>
</feature>
<dbReference type="GO" id="GO:0022857">
    <property type="term" value="F:transmembrane transporter activity"/>
    <property type="evidence" value="ECO:0007669"/>
    <property type="project" value="InterPro"/>
</dbReference>
<dbReference type="PROSITE" id="PS50850">
    <property type="entry name" value="MFS"/>
    <property type="match status" value="1"/>
</dbReference>
<dbReference type="Proteomes" id="UP001461498">
    <property type="component" value="Unassembled WGS sequence"/>
</dbReference>
<dbReference type="Gene3D" id="1.20.1250.20">
    <property type="entry name" value="MFS general substrate transporter like domains"/>
    <property type="match status" value="2"/>
</dbReference>
<dbReference type="FunFam" id="1.20.1250.20:FF:000532">
    <property type="entry name" value="SLC (SoLute Carrier) homolog"/>
    <property type="match status" value="1"/>
</dbReference>
<evidence type="ECO:0000256" key="4">
    <source>
        <dbReference type="ARBA" id="ARBA00023136"/>
    </source>
</evidence>
<feature type="transmembrane region" description="Helical" evidence="5">
    <location>
        <begin position="135"/>
        <end position="153"/>
    </location>
</feature>
<dbReference type="InterPro" id="IPR011701">
    <property type="entry name" value="MFS"/>
</dbReference>
<feature type="transmembrane region" description="Helical" evidence="5">
    <location>
        <begin position="82"/>
        <end position="103"/>
    </location>
</feature>
<keyword evidence="2 5" id="KW-0812">Transmembrane</keyword>
<evidence type="ECO:0000313" key="7">
    <source>
        <dbReference type="EMBL" id="KAK9512743.1"/>
    </source>
</evidence>
<dbReference type="Pfam" id="PF07690">
    <property type="entry name" value="MFS_1"/>
    <property type="match status" value="1"/>
</dbReference>
<accession>A0AAW1DP14</accession>
<organism evidence="7 8">
    <name type="scientific">Rhynocoris fuscipes</name>
    <dbReference type="NCBI Taxonomy" id="488301"/>
    <lineage>
        <taxon>Eukaryota</taxon>
        <taxon>Metazoa</taxon>
        <taxon>Ecdysozoa</taxon>
        <taxon>Arthropoda</taxon>
        <taxon>Hexapoda</taxon>
        <taxon>Insecta</taxon>
        <taxon>Pterygota</taxon>
        <taxon>Neoptera</taxon>
        <taxon>Paraneoptera</taxon>
        <taxon>Hemiptera</taxon>
        <taxon>Heteroptera</taxon>
        <taxon>Panheteroptera</taxon>
        <taxon>Cimicomorpha</taxon>
        <taxon>Reduviidae</taxon>
        <taxon>Harpactorinae</taxon>
        <taxon>Harpactorini</taxon>
        <taxon>Rhynocoris</taxon>
    </lineage>
</organism>
<gene>
    <name evidence="7" type="ORF">O3M35_001102</name>
</gene>
<feature type="transmembrane region" description="Helical" evidence="5">
    <location>
        <begin position="174"/>
        <end position="196"/>
    </location>
</feature>
<keyword evidence="8" id="KW-1185">Reference proteome</keyword>
<feature type="transmembrane region" description="Helical" evidence="5">
    <location>
        <begin position="345"/>
        <end position="361"/>
    </location>
</feature>
<dbReference type="GO" id="GO:0006820">
    <property type="term" value="P:monoatomic anion transport"/>
    <property type="evidence" value="ECO:0007669"/>
    <property type="project" value="TreeGrafter"/>
</dbReference>